<proteinExistence type="predicted"/>
<gene>
    <name evidence="2" type="ORF">Daura_31475</name>
</gene>
<evidence type="ECO:0000313" key="3">
    <source>
        <dbReference type="Proteomes" id="UP001058003"/>
    </source>
</evidence>
<keyword evidence="3" id="KW-1185">Reference proteome</keyword>
<dbReference type="Proteomes" id="UP001058003">
    <property type="component" value="Chromosome"/>
</dbReference>
<dbReference type="OrthoDB" id="3964962at2"/>
<reference evidence="2" key="1">
    <citation type="submission" date="2021-04" db="EMBL/GenBank/DDBJ databases">
        <title>Dactylosporangium aurantiacum NRRL B-8018 full assembly.</title>
        <authorList>
            <person name="Hartkoorn R.C."/>
            <person name="Beaudoing E."/>
            <person name="Hot D."/>
        </authorList>
    </citation>
    <scope>NUCLEOTIDE SEQUENCE</scope>
    <source>
        <strain evidence="2">NRRL B-8018</strain>
    </source>
</reference>
<organism evidence="2 3">
    <name type="scientific">Dactylosporangium aurantiacum</name>
    <dbReference type="NCBI Taxonomy" id="35754"/>
    <lineage>
        <taxon>Bacteria</taxon>
        <taxon>Bacillati</taxon>
        <taxon>Actinomycetota</taxon>
        <taxon>Actinomycetes</taxon>
        <taxon>Micromonosporales</taxon>
        <taxon>Micromonosporaceae</taxon>
        <taxon>Dactylosporangium</taxon>
    </lineage>
</organism>
<feature type="region of interest" description="Disordered" evidence="1">
    <location>
        <begin position="586"/>
        <end position="620"/>
    </location>
</feature>
<accession>A0A9Q9MG56</accession>
<evidence type="ECO:0000313" key="2">
    <source>
        <dbReference type="EMBL" id="UWZ51266.1"/>
    </source>
</evidence>
<dbReference type="RefSeq" id="WP_052388132.1">
    <property type="nucleotide sequence ID" value="NZ_CP073767.1"/>
</dbReference>
<dbReference type="EMBL" id="CP073767">
    <property type="protein sequence ID" value="UWZ51266.1"/>
    <property type="molecule type" value="Genomic_DNA"/>
</dbReference>
<sequence>MTMDPSSIETVAEFAHGLNALRGGRSYAALSLAAKRLPAGRGGPRHLPSSTLSDLLGGRSVPSRETVAAYLAACGLDPAAGEAWLAARDRVANVGSVRPAGAVRVRDAQPRLLGVHAAIRVAEHATELPPYVERDFDPALRAAVTAASARSGLVLLVGGSSAGKTRSLFEAVTAALPDWWLAHPADDDEIRALAALPARRTVVWLDELQRFLAAAPAVHQLSRTTLVVATLWPQEYLPRIVPGPAPTPTETQQRRLLDAAAVIDVPDRFGAAELARARALAGDARIRVALGTDDGGLTQVLAAGPALVRWWEHAPDPYAKATITAALDVRRLGARRPVSRELLAQAAPAYLDSAHLATAPAGWLDGALAYASSPLHGAAASLSPVAARLGRIAGYAVADYLHQHALRVRRDVQVPDAVWDAIVRHHDPTDTSALAASALSRARHRQAAALYRRAAAAGDPFAEAVFDARITPLLPLDELREEALAGNVGARRSLILRLGELGMIDELIGVAAGWLDRDDTGFAFSAVLADHHRVDDLRRFAGSGCPGAAMRLADLLVEQGRVDELLQRATAGDQWAAGKLPPCCRPKAAPRTSSRSCAATPAGAPGSRTSGSSPCWPRSVASTSWRSWPVTT</sequence>
<protein>
    <submittedName>
        <fullName evidence="2">Uncharacterized protein</fullName>
    </submittedName>
</protein>
<dbReference type="AlphaFoldDB" id="A0A9Q9MG56"/>
<dbReference type="KEGG" id="daur:Daura_31475"/>
<name>A0A9Q9MG56_9ACTN</name>
<evidence type="ECO:0000256" key="1">
    <source>
        <dbReference type="SAM" id="MobiDB-lite"/>
    </source>
</evidence>